<dbReference type="Proteomes" id="UP000001631">
    <property type="component" value="Unassembled WGS sequence"/>
</dbReference>
<proteinExistence type="predicted"/>
<organism evidence="1 2">
    <name type="scientific">Ajellomyces capsulatus (strain G186AR / H82 / ATCC MYA-2454 / RMSCC 2432)</name>
    <name type="common">Darling's disease fungus</name>
    <name type="synonym">Histoplasma capsulatum</name>
    <dbReference type="NCBI Taxonomy" id="447093"/>
    <lineage>
        <taxon>Eukaryota</taxon>
        <taxon>Fungi</taxon>
        <taxon>Dikarya</taxon>
        <taxon>Ascomycota</taxon>
        <taxon>Pezizomycotina</taxon>
        <taxon>Eurotiomycetes</taxon>
        <taxon>Eurotiomycetidae</taxon>
        <taxon>Onygenales</taxon>
        <taxon>Ajellomycetaceae</taxon>
        <taxon>Histoplasma</taxon>
    </lineage>
</organism>
<dbReference type="HOGENOM" id="CLU_1365916_0_0_1"/>
<accession>C0NF04</accession>
<reference evidence="1" key="1">
    <citation type="submission" date="2009-02" db="EMBL/GenBank/DDBJ databases">
        <title>The Genome Sequence of Ajellomyces capsulatus strain G186AR.</title>
        <authorList>
            <consortium name="The Broad Institute Genome Sequencing Platform"/>
            <person name="Champion M."/>
            <person name="Cuomo C."/>
            <person name="Ma L.-J."/>
            <person name="Henn M.R."/>
            <person name="Sil A."/>
            <person name="Goldman B."/>
            <person name="Young S.K."/>
            <person name="Kodira C.D."/>
            <person name="Zeng Q."/>
            <person name="Koehrsen M."/>
            <person name="Alvarado L."/>
            <person name="Berlin A."/>
            <person name="Borenstein D."/>
            <person name="Chen Z."/>
            <person name="Engels R."/>
            <person name="Freedman E."/>
            <person name="Gellesch M."/>
            <person name="Goldberg J."/>
            <person name="Griggs A."/>
            <person name="Gujja S."/>
            <person name="Heiman D."/>
            <person name="Hepburn T."/>
            <person name="Howarth C."/>
            <person name="Jen D."/>
            <person name="Larson L."/>
            <person name="Lewis B."/>
            <person name="Mehta T."/>
            <person name="Park D."/>
            <person name="Pearson M."/>
            <person name="Roberts A."/>
            <person name="Saif S."/>
            <person name="Shea T."/>
            <person name="Shenoy N."/>
            <person name="Sisk P."/>
            <person name="Stolte C."/>
            <person name="Sykes S."/>
            <person name="Walk T."/>
            <person name="White J."/>
            <person name="Yandava C."/>
            <person name="Klein B."/>
            <person name="McEwen J.G."/>
            <person name="Puccia R."/>
            <person name="Goldman G.H."/>
            <person name="Felipe M.S."/>
            <person name="Nino-Vega G."/>
            <person name="San-Blas G."/>
            <person name="Taylor J."/>
            <person name="Mendoza L."/>
            <person name="Galagan J."/>
            <person name="Nusbaum C."/>
            <person name="Birren B."/>
        </authorList>
    </citation>
    <scope>NUCLEOTIDE SEQUENCE</scope>
    <source>
        <strain evidence="1">G186AR</strain>
    </source>
</reference>
<protein>
    <submittedName>
        <fullName evidence="1">Uncharacterized protein</fullName>
    </submittedName>
</protein>
<sequence>MPSRHDKPLGDILEREAGSRRNLNAYGFCVCASTGVLIDLSSPEPQETIIWQLWVPLCGKSLLESEDEGCARTLSIDLKTNWSCVDHLIPPDNFEPQAIALVRLFGILLGIIAICCGDLQLYISLCALRRSEIPTSPMRLSYSFKAGRLQPQPHEQLCGVDLRCLLMGIPLRQPEAIGKDDQRILVTGFGLTPSTNSVFI</sequence>
<evidence type="ECO:0000313" key="1">
    <source>
        <dbReference type="EMBL" id="EEH09825.1"/>
    </source>
</evidence>
<evidence type="ECO:0000313" key="2">
    <source>
        <dbReference type="Proteomes" id="UP000001631"/>
    </source>
</evidence>
<name>C0NF04_AJECG</name>
<dbReference type="EMBL" id="GG663364">
    <property type="protein sequence ID" value="EEH09825.1"/>
    <property type="molecule type" value="Genomic_DNA"/>
</dbReference>
<dbReference type="AlphaFoldDB" id="C0NF04"/>
<dbReference type="VEuPathDB" id="FungiDB:I7I50_01223"/>
<dbReference type="GeneID" id="69034487"/>
<gene>
    <name evidence="1" type="ORF">HCBG_01470</name>
</gene>
<dbReference type="RefSeq" id="XP_045290306.1">
    <property type="nucleotide sequence ID" value="XM_045428520.1"/>
</dbReference>
<keyword evidence="2" id="KW-1185">Reference proteome</keyword>
<dbReference type="InParanoid" id="C0NF04"/>